<name>A0AAD6BVY9_9EURO</name>
<dbReference type="PROSITE" id="PS00108">
    <property type="entry name" value="PROTEIN_KINASE_ST"/>
    <property type="match status" value="1"/>
</dbReference>
<dbReference type="EC" id="2.7.11.1" evidence="1"/>
<dbReference type="SUPFAM" id="SSF56112">
    <property type="entry name" value="Protein kinase-like (PK-like)"/>
    <property type="match status" value="1"/>
</dbReference>
<evidence type="ECO:0000256" key="3">
    <source>
        <dbReference type="ARBA" id="ARBA00022679"/>
    </source>
</evidence>
<feature type="compositionally biased region" description="Polar residues" evidence="10">
    <location>
        <begin position="557"/>
        <end position="569"/>
    </location>
</feature>
<evidence type="ECO:0000256" key="1">
    <source>
        <dbReference type="ARBA" id="ARBA00012513"/>
    </source>
</evidence>
<feature type="compositionally biased region" description="Low complexity" evidence="10">
    <location>
        <begin position="90"/>
        <end position="101"/>
    </location>
</feature>
<feature type="compositionally biased region" description="Polar residues" evidence="10">
    <location>
        <begin position="528"/>
        <end position="547"/>
    </location>
</feature>
<organism evidence="12 13">
    <name type="scientific">Penicillium daleae</name>
    <dbReference type="NCBI Taxonomy" id="63821"/>
    <lineage>
        <taxon>Eukaryota</taxon>
        <taxon>Fungi</taxon>
        <taxon>Dikarya</taxon>
        <taxon>Ascomycota</taxon>
        <taxon>Pezizomycotina</taxon>
        <taxon>Eurotiomycetes</taxon>
        <taxon>Eurotiomycetidae</taxon>
        <taxon>Eurotiales</taxon>
        <taxon>Aspergillaceae</taxon>
        <taxon>Penicillium</taxon>
    </lineage>
</organism>
<comment type="catalytic activity">
    <reaction evidence="9">
        <text>L-seryl-[protein] + ATP = O-phospho-L-seryl-[protein] + ADP + H(+)</text>
        <dbReference type="Rhea" id="RHEA:17989"/>
        <dbReference type="Rhea" id="RHEA-COMP:9863"/>
        <dbReference type="Rhea" id="RHEA-COMP:11604"/>
        <dbReference type="ChEBI" id="CHEBI:15378"/>
        <dbReference type="ChEBI" id="CHEBI:29999"/>
        <dbReference type="ChEBI" id="CHEBI:30616"/>
        <dbReference type="ChEBI" id="CHEBI:83421"/>
        <dbReference type="ChEBI" id="CHEBI:456216"/>
        <dbReference type="EC" id="2.7.11.1"/>
    </reaction>
</comment>
<dbReference type="InterPro" id="IPR050339">
    <property type="entry name" value="CC_SR_Kinase"/>
</dbReference>
<keyword evidence="4" id="KW-0547">Nucleotide-binding</keyword>
<dbReference type="PANTHER" id="PTHR11042:SF138">
    <property type="entry name" value="SERINE_THREONINE-PROTEIN KINASE IKS1-RELATED"/>
    <property type="match status" value="1"/>
</dbReference>
<keyword evidence="2" id="KW-0723">Serine/threonine-protein kinase</keyword>
<keyword evidence="3" id="KW-0808">Transferase</keyword>
<dbReference type="PROSITE" id="PS50011">
    <property type="entry name" value="PROTEIN_KINASE_DOM"/>
    <property type="match status" value="1"/>
</dbReference>
<reference evidence="12" key="1">
    <citation type="submission" date="2022-12" db="EMBL/GenBank/DDBJ databases">
        <authorList>
            <person name="Petersen C."/>
        </authorList>
    </citation>
    <scope>NUCLEOTIDE SEQUENCE</scope>
    <source>
        <strain evidence="12">IBT 16125</strain>
    </source>
</reference>
<dbReference type="GO" id="GO:0005634">
    <property type="term" value="C:nucleus"/>
    <property type="evidence" value="ECO:0007669"/>
    <property type="project" value="TreeGrafter"/>
</dbReference>
<dbReference type="InterPro" id="IPR008271">
    <property type="entry name" value="Ser/Thr_kinase_AS"/>
</dbReference>
<dbReference type="PANTHER" id="PTHR11042">
    <property type="entry name" value="EUKARYOTIC TRANSLATION INITIATION FACTOR 2-ALPHA KINASE EIF2-ALPHA KINASE -RELATED"/>
    <property type="match status" value="1"/>
</dbReference>
<reference evidence="12" key="2">
    <citation type="journal article" date="2023" name="IMA Fungus">
        <title>Comparative genomic study of the Penicillium genus elucidates a diverse pangenome and 15 lateral gene transfer events.</title>
        <authorList>
            <person name="Petersen C."/>
            <person name="Sorensen T."/>
            <person name="Nielsen M.R."/>
            <person name="Sondergaard T.E."/>
            <person name="Sorensen J.L."/>
            <person name="Fitzpatrick D.A."/>
            <person name="Frisvad J.C."/>
            <person name="Nielsen K.L."/>
        </authorList>
    </citation>
    <scope>NUCLEOTIDE SEQUENCE</scope>
    <source>
        <strain evidence="12">IBT 16125</strain>
    </source>
</reference>
<evidence type="ECO:0000256" key="4">
    <source>
        <dbReference type="ARBA" id="ARBA00022741"/>
    </source>
</evidence>
<gene>
    <name evidence="12" type="ORF">N7458_008942</name>
</gene>
<evidence type="ECO:0000256" key="7">
    <source>
        <dbReference type="ARBA" id="ARBA00037982"/>
    </source>
</evidence>
<feature type="region of interest" description="Disordered" evidence="10">
    <location>
        <begin position="509"/>
        <end position="589"/>
    </location>
</feature>
<dbReference type="Pfam" id="PF00069">
    <property type="entry name" value="Pkinase"/>
    <property type="match status" value="1"/>
</dbReference>
<comment type="caution">
    <text evidence="12">The sequence shown here is derived from an EMBL/GenBank/DDBJ whole genome shotgun (WGS) entry which is preliminary data.</text>
</comment>
<evidence type="ECO:0000256" key="10">
    <source>
        <dbReference type="SAM" id="MobiDB-lite"/>
    </source>
</evidence>
<dbReference type="EMBL" id="JAPVEA010000008">
    <property type="protein sequence ID" value="KAJ5437944.1"/>
    <property type="molecule type" value="Genomic_DNA"/>
</dbReference>
<evidence type="ECO:0000313" key="12">
    <source>
        <dbReference type="EMBL" id="KAJ5437944.1"/>
    </source>
</evidence>
<dbReference type="GeneID" id="81602567"/>
<evidence type="ECO:0000256" key="6">
    <source>
        <dbReference type="ARBA" id="ARBA00022840"/>
    </source>
</evidence>
<dbReference type="Proteomes" id="UP001213681">
    <property type="component" value="Unassembled WGS sequence"/>
</dbReference>
<dbReference type="FunFam" id="3.30.200.20:FF:000306">
    <property type="entry name" value="IKS protein kinase"/>
    <property type="match status" value="1"/>
</dbReference>
<dbReference type="Gene3D" id="3.30.200.20">
    <property type="entry name" value="Phosphorylase Kinase, domain 1"/>
    <property type="match status" value="1"/>
</dbReference>
<proteinExistence type="inferred from homology"/>
<evidence type="ECO:0000256" key="2">
    <source>
        <dbReference type="ARBA" id="ARBA00022527"/>
    </source>
</evidence>
<keyword evidence="13" id="KW-1185">Reference proteome</keyword>
<feature type="domain" description="Protein kinase" evidence="11">
    <location>
        <begin position="146"/>
        <end position="470"/>
    </location>
</feature>
<keyword evidence="6" id="KW-0067">ATP-binding</keyword>
<dbReference type="FunFam" id="1.10.510.10:FF:000699">
    <property type="entry name" value="Probable serine/threonine-protein kinase iksA"/>
    <property type="match status" value="1"/>
</dbReference>
<keyword evidence="5" id="KW-0418">Kinase</keyword>
<dbReference type="Gene3D" id="1.10.510.10">
    <property type="entry name" value="Transferase(Phosphotransferase) domain 1"/>
    <property type="match status" value="1"/>
</dbReference>
<dbReference type="GO" id="GO:0005524">
    <property type="term" value="F:ATP binding"/>
    <property type="evidence" value="ECO:0007669"/>
    <property type="project" value="UniProtKB-KW"/>
</dbReference>
<comment type="similarity">
    <text evidence="7">Belongs to the protein kinase superfamily. Ser/Thr protein kinase family. GCN2 subfamily.</text>
</comment>
<feature type="region of interest" description="Disordered" evidence="10">
    <location>
        <begin position="89"/>
        <end position="134"/>
    </location>
</feature>
<evidence type="ECO:0000256" key="5">
    <source>
        <dbReference type="ARBA" id="ARBA00022777"/>
    </source>
</evidence>
<dbReference type="InterPro" id="IPR000719">
    <property type="entry name" value="Prot_kinase_dom"/>
</dbReference>
<dbReference type="GO" id="GO:0004674">
    <property type="term" value="F:protein serine/threonine kinase activity"/>
    <property type="evidence" value="ECO:0007669"/>
    <property type="project" value="UniProtKB-KW"/>
</dbReference>
<protein>
    <recommendedName>
        <fullName evidence="1">non-specific serine/threonine protein kinase</fullName>
        <ecNumber evidence="1">2.7.11.1</ecNumber>
    </recommendedName>
</protein>
<dbReference type="GO" id="GO:0005737">
    <property type="term" value="C:cytoplasm"/>
    <property type="evidence" value="ECO:0007669"/>
    <property type="project" value="TreeGrafter"/>
</dbReference>
<evidence type="ECO:0000256" key="9">
    <source>
        <dbReference type="ARBA" id="ARBA00048679"/>
    </source>
</evidence>
<sequence length="689" mass="76698">MPDDMSMIPYNGGNLDVVLRHNDSVVVFDHDSQQLALRNMADDHEGNMELANCPLCHRPMHEGNRGRHRGSTDPEAEFINPNYFRMLNNSLPSSARSSRPSSPRRRLVQPALPDGPTSNPSSRSAPTQSQGISSSAFSPDYFKRFFVEEKVLGKGGKGVVLLVKHVLDGVSLGHFACKRVPVGDDHEWLEKVLGEVQLLQNLSHQNLVSYRHVWLENARISTFGPNVPCAFIIQQYCNAGDLHNYICGAVQTTTTAQQLKDRLRRKSKGEPEIKPEMGGPRMLQLDEIYSFFRDITAGLRHLHMNGYIHRDLKPNNCLLHETSDGIRVLVSDFGEVQSQDAMRRSTGATGTVSYCAPEVLRQEYPGGPFGNFTFKSDIFSLGMILYFLCFGELPYRSADIINEDNEDLDQLRDEITHWTGFDNARRRRPDLPAKLYSFLDQLLSVDPDRRPTADDVLNGIQAANNASENFRFKRNNSASPDLPGGARIRTVESPVSQPGMDRALSPIKQKIARSPVSLRRDSMFDTPPGSSSTPASETILENRSSLSPDKDLVMRQRYSTSPPNASTRQLHSHEESINSPTQPISLTRQLLPPPPTSSTFLNHLDASSLSPGLQVSLFLVKVVTVLHPCSPVAVRPWFLYPLLLLAAITLRAHDLRVQAFSTLLHLILVGLGMKLGVLCTWHGDFAMGV</sequence>
<feature type="compositionally biased region" description="Polar residues" evidence="10">
    <location>
        <begin position="116"/>
        <end position="134"/>
    </location>
</feature>
<evidence type="ECO:0000313" key="13">
    <source>
        <dbReference type="Proteomes" id="UP001213681"/>
    </source>
</evidence>
<accession>A0AAD6BVY9</accession>
<dbReference type="RefSeq" id="XP_056761173.1">
    <property type="nucleotide sequence ID" value="XM_056912324.1"/>
</dbReference>
<dbReference type="SMART" id="SM00220">
    <property type="entry name" value="S_TKc"/>
    <property type="match status" value="1"/>
</dbReference>
<comment type="catalytic activity">
    <reaction evidence="8">
        <text>L-threonyl-[protein] + ATP = O-phospho-L-threonyl-[protein] + ADP + H(+)</text>
        <dbReference type="Rhea" id="RHEA:46608"/>
        <dbReference type="Rhea" id="RHEA-COMP:11060"/>
        <dbReference type="Rhea" id="RHEA-COMP:11605"/>
        <dbReference type="ChEBI" id="CHEBI:15378"/>
        <dbReference type="ChEBI" id="CHEBI:30013"/>
        <dbReference type="ChEBI" id="CHEBI:30616"/>
        <dbReference type="ChEBI" id="CHEBI:61977"/>
        <dbReference type="ChEBI" id="CHEBI:456216"/>
        <dbReference type="EC" id="2.7.11.1"/>
    </reaction>
</comment>
<dbReference type="AlphaFoldDB" id="A0AAD6BVY9"/>
<evidence type="ECO:0000256" key="8">
    <source>
        <dbReference type="ARBA" id="ARBA00047899"/>
    </source>
</evidence>
<evidence type="ECO:0000259" key="11">
    <source>
        <dbReference type="PROSITE" id="PS50011"/>
    </source>
</evidence>
<dbReference type="InterPro" id="IPR011009">
    <property type="entry name" value="Kinase-like_dom_sf"/>
</dbReference>